<keyword evidence="2" id="KW-1185">Reference proteome</keyword>
<gene>
    <name evidence="1" type="ORF">BACCIP111899_03538</name>
</gene>
<dbReference type="Proteomes" id="UP000789423">
    <property type="component" value="Unassembled WGS sequence"/>
</dbReference>
<reference evidence="1 2" key="1">
    <citation type="submission" date="2021-10" db="EMBL/GenBank/DDBJ databases">
        <authorList>
            <person name="Criscuolo A."/>
        </authorList>
    </citation>
    <scope>NUCLEOTIDE SEQUENCE [LARGE SCALE GENOMIC DNA]</scope>
    <source>
        <strain evidence="2">CIP 111899</strain>
    </source>
</reference>
<evidence type="ECO:0008006" key="3">
    <source>
        <dbReference type="Google" id="ProtNLM"/>
    </source>
</evidence>
<sequence length="152" mass="17741">MFRFFKKGKEEREITQDELELAMAKFLETNANVVYTVLVNDDYTVNYDLLKPYLPAFPTNVFIITKETLEVFENTQENLALVKEIDDVQRAVDQYVTEKESFPIVEGNENRLICSIKLGPYLKRTLESDLYVSEKHYLVTSKPDKMNESIVQ</sequence>
<dbReference type="InterPro" id="IPR025071">
    <property type="entry name" value="DUF3939"/>
</dbReference>
<dbReference type="RefSeq" id="WP_230576280.1">
    <property type="nucleotide sequence ID" value="NZ_CAKJTI010000025.1"/>
</dbReference>
<proteinExistence type="predicted"/>
<name>A0ABM8YF63_9BACI</name>
<organism evidence="1 2">
    <name type="scientific">Bacillus rhizoplanae</name>
    <dbReference type="NCBI Taxonomy" id="2880966"/>
    <lineage>
        <taxon>Bacteria</taxon>
        <taxon>Bacillati</taxon>
        <taxon>Bacillota</taxon>
        <taxon>Bacilli</taxon>
        <taxon>Bacillales</taxon>
        <taxon>Bacillaceae</taxon>
        <taxon>Bacillus</taxon>
    </lineage>
</organism>
<dbReference type="EMBL" id="CAKJTI010000025">
    <property type="protein sequence ID" value="CAG9614311.1"/>
    <property type="molecule type" value="Genomic_DNA"/>
</dbReference>
<accession>A0ABM8YF63</accession>
<evidence type="ECO:0000313" key="2">
    <source>
        <dbReference type="Proteomes" id="UP000789423"/>
    </source>
</evidence>
<protein>
    <recommendedName>
        <fullName evidence="3">DUF3939 domain-containing protein</fullName>
    </recommendedName>
</protein>
<dbReference type="Pfam" id="PF13075">
    <property type="entry name" value="DUF3939"/>
    <property type="match status" value="1"/>
</dbReference>
<evidence type="ECO:0000313" key="1">
    <source>
        <dbReference type="EMBL" id="CAG9614311.1"/>
    </source>
</evidence>
<comment type="caution">
    <text evidence="1">The sequence shown here is derived from an EMBL/GenBank/DDBJ whole genome shotgun (WGS) entry which is preliminary data.</text>
</comment>